<protein>
    <recommendedName>
        <fullName evidence="4">PiggyBac transposable element-derived protein domain-containing protein</fullName>
    </recommendedName>
</protein>
<sequence>MSLLIKRISNKKSTPDYTAASSSKIKILENVQICPPLANNDSDSDYDIFDAPKKKMVNLSTLEHTQLKFNESSMQKLIKTTIKERRTTGNTNNIPFSFEYTFEDDALTNDEKTERKTSKCNLNNNSQKHLEERNTEKQQENNIIGQEKDQNKQNRSLEIQNEKVEELDQDVENEKIQEDAPETQTDEATNTEIEEIVSNGSDDDTGENLSSDIISEDEDNMSENISESEGGEFEGDKDWIDIPDNDVLSFDESILDSVTNVPIRNKLPVDIYSEVEGIKLPSGVKVIKWHDKRQVSMITSCKAHKASLVDTGYTGAPGVSSPAVDCYTLPIHVKNTLDLVDGAILHHQVTRRQAKPTCLSASTGQNGAMWQSKTRFLIKLKTKVEINY</sequence>
<reference evidence="2 3" key="1">
    <citation type="submission" date="2017-07" db="EMBL/GenBank/DDBJ databases">
        <authorList>
            <person name="Talla V."/>
            <person name="Backstrom N."/>
        </authorList>
    </citation>
    <scope>NUCLEOTIDE SEQUENCE [LARGE SCALE GENOMIC DNA]</scope>
</reference>
<feature type="region of interest" description="Disordered" evidence="1">
    <location>
        <begin position="219"/>
        <end position="238"/>
    </location>
</feature>
<keyword evidence="3" id="KW-1185">Reference proteome</keyword>
<accession>A0A5E4R6G5</accession>
<evidence type="ECO:0000256" key="1">
    <source>
        <dbReference type="SAM" id="MobiDB-lite"/>
    </source>
</evidence>
<proteinExistence type="predicted"/>
<feature type="compositionally biased region" description="Basic and acidic residues" evidence="1">
    <location>
        <begin position="128"/>
        <end position="139"/>
    </location>
</feature>
<dbReference type="EMBL" id="FZQP02007080">
    <property type="protein sequence ID" value="VVD06156.1"/>
    <property type="molecule type" value="Genomic_DNA"/>
</dbReference>
<feature type="compositionally biased region" description="Basic and acidic residues" evidence="1">
    <location>
        <begin position="160"/>
        <end position="178"/>
    </location>
</feature>
<gene>
    <name evidence="2" type="ORF">LSINAPIS_LOCUS15566</name>
</gene>
<feature type="region of interest" description="Disordered" evidence="1">
    <location>
        <begin position="109"/>
        <end position="191"/>
    </location>
</feature>
<name>A0A5E4R6G5_9NEOP</name>
<organism evidence="2 3">
    <name type="scientific">Leptidea sinapis</name>
    <dbReference type="NCBI Taxonomy" id="189913"/>
    <lineage>
        <taxon>Eukaryota</taxon>
        <taxon>Metazoa</taxon>
        <taxon>Ecdysozoa</taxon>
        <taxon>Arthropoda</taxon>
        <taxon>Hexapoda</taxon>
        <taxon>Insecta</taxon>
        <taxon>Pterygota</taxon>
        <taxon>Neoptera</taxon>
        <taxon>Endopterygota</taxon>
        <taxon>Lepidoptera</taxon>
        <taxon>Glossata</taxon>
        <taxon>Ditrysia</taxon>
        <taxon>Papilionoidea</taxon>
        <taxon>Pieridae</taxon>
        <taxon>Dismorphiinae</taxon>
        <taxon>Leptidea</taxon>
    </lineage>
</organism>
<dbReference type="AlphaFoldDB" id="A0A5E4R6G5"/>
<dbReference type="Proteomes" id="UP000324832">
    <property type="component" value="Unassembled WGS sequence"/>
</dbReference>
<evidence type="ECO:0000313" key="3">
    <source>
        <dbReference type="Proteomes" id="UP000324832"/>
    </source>
</evidence>
<evidence type="ECO:0000313" key="2">
    <source>
        <dbReference type="EMBL" id="VVD06156.1"/>
    </source>
</evidence>
<evidence type="ECO:0008006" key="4">
    <source>
        <dbReference type="Google" id="ProtNLM"/>
    </source>
</evidence>